<protein>
    <submittedName>
        <fullName evidence="2">Aromatic ring-opening dioxygenase, LigB subunit</fullName>
    </submittedName>
</protein>
<dbReference type="AlphaFoldDB" id="A0A1I7IFQ8"/>
<dbReference type="Gene3D" id="3.40.830.10">
    <property type="entry name" value="LigB-like"/>
    <property type="match status" value="1"/>
</dbReference>
<dbReference type="InterPro" id="IPR004183">
    <property type="entry name" value="Xdiol_dOase_suB"/>
</dbReference>
<dbReference type="GO" id="GO:0008198">
    <property type="term" value="F:ferrous iron binding"/>
    <property type="evidence" value="ECO:0007669"/>
    <property type="project" value="InterPro"/>
</dbReference>
<organism evidence="2 3">
    <name type="scientific">Alicyclobacillus macrosporangiidus</name>
    <dbReference type="NCBI Taxonomy" id="392015"/>
    <lineage>
        <taxon>Bacteria</taxon>
        <taxon>Bacillati</taxon>
        <taxon>Bacillota</taxon>
        <taxon>Bacilli</taxon>
        <taxon>Bacillales</taxon>
        <taxon>Alicyclobacillaceae</taxon>
        <taxon>Alicyclobacillus</taxon>
    </lineage>
</organism>
<evidence type="ECO:0000259" key="1">
    <source>
        <dbReference type="Pfam" id="PF02900"/>
    </source>
</evidence>
<keyword evidence="2" id="KW-0560">Oxidoreductase</keyword>
<dbReference type="Pfam" id="PF02900">
    <property type="entry name" value="LigB"/>
    <property type="match status" value="1"/>
</dbReference>
<dbReference type="EMBL" id="FPBV01000006">
    <property type="protein sequence ID" value="SFU71757.1"/>
    <property type="molecule type" value="Genomic_DNA"/>
</dbReference>
<gene>
    <name evidence="2" type="ORF">SAMN05421543_106194</name>
</gene>
<dbReference type="OrthoDB" id="159752at2"/>
<dbReference type="CDD" id="cd07952">
    <property type="entry name" value="ED_3B_like"/>
    <property type="match status" value="1"/>
</dbReference>
<evidence type="ECO:0000313" key="2">
    <source>
        <dbReference type="EMBL" id="SFU71757.1"/>
    </source>
</evidence>
<dbReference type="eggNOG" id="COG3885">
    <property type="taxonomic scope" value="Bacteria"/>
</dbReference>
<dbReference type="GO" id="GO:0016702">
    <property type="term" value="F:oxidoreductase activity, acting on single donors with incorporation of molecular oxygen, incorporation of two atoms of oxygen"/>
    <property type="evidence" value="ECO:0007669"/>
    <property type="project" value="UniProtKB-ARBA"/>
</dbReference>
<feature type="domain" description="Extradiol ring-cleavage dioxygenase class III enzyme subunit B" evidence="1">
    <location>
        <begin position="8"/>
        <end position="256"/>
    </location>
</feature>
<reference evidence="3" key="1">
    <citation type="submission" date="2016-10" db="EMBL/GenBank/DDBJ databases">
        <authorList>
            <person name="Varghese N."/>
        </authorList>
    </citation>
    <scope>NUCLEOTIDE SEQUENCE [LARGE SCALE GENOMIC DNA]</scope>
    <source>
        <strain evidence="3">DSM 17980</strain>
    </source>
</reference>
<keyword evidence="3" id="KW-1185">Reference proteome</keyword>
<name>A0A1I7IFQ8_9BACL</name>
<dbReference type="SUPFAM" id="SSF53213">
    <property type="entry name" value="LigB-like"/>
    <property type="match status" value="1"/>
</dbReference>
<dbReference type="Proteomes" id="UP000183508">
    <property type="component" value="Unassembled WGS sequence"/>
</dbReference>
<sequence length="272" mass="29663">MNPFVFACITPHGSEIIERLSKPDPRLMERTRRSLERLGQRMQEAAPETLVVLTPHGIRLDGLFAVSDSERMAGEVEDHGERVTMERRVDRTLARAIVQSARGLGLPAAAVNYATAEGPLSCLPLDWGAIVPLWFMPEVPIVAITPTRQRSFADQIRFGEALARAVAASGKRVGLIASCDWAHAHREDGPYGFHPAAAQLDAQVLEWLQADDLEALAGLDPQFVDDAKPDGVWQALILAGAMPKGSRRVEVWSYEVPTYFGLICAAVHPAAG</sequence>
<evidence type="ECO:0000313" key="3">
    <source>
        <dbReference type="Proteomes" id="UP000183508"/>
    </source>
</evidence>
<keyword evidence="2" id="KW-0223">Dioxygenase</keyword>
<accession>A0A1I7IFQ8</accession>
<dbReference type="STRING" id="392015.SAMN05421543_106194"/>
<proteinExistence type="predicted"/>
<dbReference type="RefSeq" id="WP_074951147.1">
    <property type="nucleotide sequence ID" value="NZ_FPBV01000006.1"/>
</dbReference>